<evidence type="ECO:0000313" key="3">
    <source>
        <dbReference type="Proteomes" id="UP000633509"/>
    </source>
</evidence>
<protein>
    <submittedName>
        <fullName evidence="2">[acyl-carrier-protein] S-malonyltransferase</fullName>
        <ecNumber evidence="2">2.3.1.39</ecNumber>
    </submittedName>
</protein>
<dbReference type="GO" id="GO:0004314">
    <property type="term" value="F:[acyl-carrier-protein] S-malonyltransferase activity"/>
    <property type="evidence" value="ECO:0007669"/>
    <property type="project" value="UniProtKB-EC"/>
</dbReference>
<evidence type="ECO:0000313" key="2">
    <source>
        <dbReference type="EMBL" id="MBE1586636.1"/>
    </source>
</evidence>
<keyword evidence="2" id="KW-0808">Transferase</keyword>
<dbReference type="InterPro" id="IPR001227">
    <property type="entry name" value="Ac_transferase_dom_sf"/>
</dbReference>
<name>A0ABR9M161_9ACTN</name>
<dbReference type="InterPro" id="IPR014043">
    <property type="entry name" value="Acyl_transferase_dom"/>
</dbReference>
<dbReference type="InterPro" id="IPR050858">
    <property type="entry name" value="Mal-CoA-ACP_Trans/PKS_FabD"/>
</dbReference>
<dbReference type="PANTHER" id="PTHR42681">
    <property type="entry name" value="MALONYL-COA-ACYL CARRIER PROTEIN TRANSACYLASE, MITOCHONDRIAL"/>
    <property type="match status" value="1"/>
</dbReference>
<organism evidence="2 3">
    <name type="scientific">Nonomuraea angiospora</name>
    <dbReference type="NCBI Taxonomy" id="46172"/>
    <lineage>
        <taxon>Bacteria</taxon>
        <taxon>Bacillati</taxon>
        <taxon>Actinomycetota</taxon>
        <taxon>Actinomycetes</taxon>
        <taxon>Streptosporangiales</taxon>
        <taxon>Streptosporangiaceae</taxon>
        <taxon>Nonomuraea</taxon>
    </lineage>
</organism>
<evidence type="ECO:0000259" key="1">
    <source>
        <dbReference type="SMART" id="SM00827"/>
    </source>
</evidence>
<dbReference type="InterPro" id="IPR016035">
    <property type="entry name" value="Acyl_Trfase/lysoPLipase"/>
</dbReference>
<dbReference type="Gene3D" id="3.40.366.10">
    <property type="entry name" value="Malonyl-Coenzyme A Acyl Carrier Protein, domain 2"/>
    <property type="match status" value="1"/>
</dbReference>
<sequence>MITEQYGIAFPGQGIKAQTLLSALRAHVRHPLVARLLTTFGAADPEALDLGDTSVVQPATFAAGLAAADTAFGPDHCPPVALGHSLGELTAAAYAGFLRIDEGFELAVDRGRLCHDQSLRRPGAMVAIVGADAGELEWLRRSVVAEHGEILDVAGLNSARQTVLSGAPEAVAAAVRIAGEQCLRAEVLPIPGGFHSPLMMDAVPAWRRRLESADFRPSTTRFVSAIDVRPHTDPVQVREQLARGLVLPVRWHEAVRTVRDLGVPGLVDAGPGTTLLKLGRRARILEFTGLGALPEPVPPG</sequence>
<dbReference type="RefSeq" id="WP_192787170.1">
    <property type="nucleotide sequence ID" value="NZ_JADBEK010000001.1"/>
</dbReference>
<proteinExistence type="predicted"/>
<dbReference type="SUPFAM" id="SSF52151">
    <property type="entry name" value="FabD/lysophospholipase-like"/>
    <property type="match status" value="1"/>
</dbReference>
<dbReference type="SMART" id="SM00827">
    <property type="entry name" value="PKS_AT"/>
    <property type="match status" value="1"/>
</dbReference>
<dbReference type="Pfam" id="PF00698">
    <property type="entry name" value="Acyl_transf_1"/>
    <property type="match status" value="1"/>
</dbReference>
<dbReference type="PANTHER" id="PTHR42681:SF6">
    <property type="entry name" value="BLL0263 PROTEIN"/>
    <property type="match status" value="1"/>
</dbReference>
<reference evidence="2 3" key="1">
    <citation type="submission" date="2020-10" db="EMBL/GenBank/DDBJ databases">
        <title>Sequencing the genomes of 1000 actinobacteria strains.</title>
        <authorList>
            <person name="Klenk H.-P."/>
        </authorList>
    </citation>
    <scope>NUCLEOTIDE SEQUENCE [LARGE SCALE GENOMIC DNA]</scope>
    <source>
        <strain evidence="2 3">DSM 43173</strain>
    </source>
</reference>
<gene>
    <name evidence="2" type="ORF">H4W80_004894</name>
</gene>
<dbReference type="InterPro" id="IPR016036">
    <property type="entry name" value="Malonyl_transacylase_ACP-bd"/>
</dbReference>
<dbReference type="EMBL" id="JADBEK010000001">
    <property type="protein sequence ID" value="MBE1586636.1"/>
    <property type="molecule type" value="Genomic_DNA"/>
</dbReference>
<keyword evidence="2" id="KW-0012">Acyltransferase</keyword>
<dbReference type="EC" id="2.3.1.39" evidence="2"/>
<dbReference type="Proteomes" id="UP000633509">
    <property type="component" value="Unassembled WGS sequence"/>
</dbReference>
<comment type="caution">
    <text evidence="2">The sequence shown here is derived from an EMBL/GenBank/DDBJ whole genome shotgun (WGS) entry which is preliminary data.</text>
</comment>
<feature type="domain" description="Malonyl-CoA:ACP transacylase (MAT)" evidence="1">
    <location>
        <begin position="9"/>
        <end position="297"/>
    </location>
</feature>
<dbReference type="SUPFAM" id="SSF55048">
    <property type="entry name" value="Probable ACP-binding domain of malonyl-CoA ACP transacylase"/>
    <property type="match status" value="1"/>
</dbReference>
<keyword evidence="3" id="KW-1185">Reference proteome</keyword>
<accession>A0ABR9M161</accession>